<organism evidence="3 6">
    <name type="scientific">Adineta ricciae</name>
    <name type="common">Rotifer</name>
    <dbReference type="NCBI Taxonomy" id="249248"/>
    <lineage>
        <taxon>Eukaryota</taxon>
        <taxon>Metazoa</taxon>
        <taxon>Spiralia</taxon>
        <taxon>Gnathifera</taxon>
        <taxon>Rotifera</taxon>
        <taxon>Eurotatoria</taxon>
        <taxon>Bdelloidea</taxon>
        <taxon>Adinetida</taxon>
        <taxon>Adinetidae</taxon>
        <taxon>Adineta</taxon>
    </lineage>
</organism>
<dbReference type="PROSITE" id="PS00674">
    <property type="entry name" value="AAA"/>
    <property type="match status" value="1"/>
</dbReference>
<dbReference type="Gene3D" id="3.40.50.300">
    <property type="entry name" value="P-loop containing nucleotide triphosphate hydrolases"/>
    <property type="match status" value="1"/>
</dbReference>
<accession>A0A814JVI4</accession>
<protein>
    <recommendedName>
        <fullName evidence="2">AAA+ ATPase domain-containing protein</fullName>
    </recommendedName>
</protein>
<evidence type="ECO:0000313" key="4">
    <source>
        <dbReference type="EMBL" id="CAF1156097.1"/>
    </source>
</evidence>
<dbReference type="SUPFAM" id="SSF52540">
    <property type="entry name" value="P-loop containing nucleoside triphosphate hydrolases"/>
    <property type="match status" value="1"/>
</dbReference>
<dbReference type="InterPro" id="IPR003959">
    <property type="entry name" value="ATPase_AAA_core"/>
</dbReference>
<evidence type="ECO:0000259" key="2">
    <source>
        <dbReference type="SMART" id="SM00382"/>
    </source>
</evidence>
<dbReference type="OrthoDB" id="10018969at2759"/>
<dbReference type="InterPro" id="IPR003593">
    <property type="entry name" value="AAA+_ATPase"/>
</dbReference>
<dbReference type="InterPro" id="IPR027417">
    <property type="entry name" value="P-loop_NTPase"/>
</dbReference>
<name>A0A814JVI4_ADIRI</name>
<dbReference type="InterPro" id="IPR050168">
    <property type="entry name" value="AAA_ATPase_domain"/>
</dbReference>
<dbReference type="InterPro" id="IPR003960">
    <property type="entry name" value="ATPase_AAA_CS"/>
</dbReference>
<dbReference type="Pfam" id="PF00004">
    <property type="entry name" value="AAA"/>
    <property type="match status" value="1"/>
</dbReference>
<dbReference type="Proteomes" id="UP000663852">
    <property type="component" value="Unassembled WGS sequence"/>
</dbReference>
<dbReference type="SMART" id="SM00382">
    <property type="entry name" value="AAA"/>
    <property type="match status" value="1"/>
</dbReference>
<gene>
    <name evidence="3" type="ORF">EDS130_LOCUS17061</name>
    <name evidence="4" type="ORF">XAT740_LOCUS21219</name>
</gene>
<sequence>MVDNKYTQPEILFSPFPDRYSTPSKTSEESNEVEILKSIILNISINYDREGRVEALINELRQSNSHLEKLHQCQHRSILHQYILESTRTPIDLSKQEKRTSYRPNLIIRTNDAHGVWIHNHLLTLLSLEYSCDTEFPPLWKTDEETKVQIRTIKNYQQEKNNQSSMSKITNEEEQKLPGFLKAICRQYQRSEDLAEDWEKKLNGENIDTVENLRHAVANERIWNEIKSITLIGKEMIKNYVQLNDPSLNQKQSKIDYDTSDATLYADIHRIRRYFHHITNTLQFTSYLKKEAVVSAIIETRKTYADDGNVLNTIESYLQTFCLENRPIDREGHEKKLLEWKKEKKELEEENERLQEELKKYEADVQQAESKVRLERIAMNNIERDCRRIIDEVEKSIKETATLDRSKSLRDWTDQRERAKKKKFKAESDLKKGKDRLEEVEAQFALKIEPIRKIQCTIIENEAKIEDLNSSINIDGEDVQKKLTVKYGRGLLLYGPPGTGKSELLKRVAQYAGITMITTPLSAGELNRPYVGETERLLVDIMNRSNTIPYLICAMTIDEIDGLVPKRTNNAQQSKVDGISVLLSHIEGVKNIQNLIVLGATNRRNMMDEAFLRRMQAKCFVGRPSPTIRKKLLEPLHYLNADIFNNKMLNFLMKITTNFSGAAVVALKSSIIVAMSSHKTVPIDERIFLELANNAAREFSCWFGIGTLPEICRLYPNIFSLENNQQEKYSLKIPNGSPTGRISVDLETRKCLIELENEATLEEDLSKEENSTNTLLSRFLNGCASRNIDTIQIIDLNFLVKNNAFEENQIFEFLTTIFEECDEYNRSMLIFDIDSLIMIGVSDSAMSKSQSISNIRLYQFIREKCKKAVVEQQGDVKFLKERWIVMIVKEIFLRDLLFKDINFKKTLRQKQEEYEEEQKRLDDEIPKTCPKCDQSYIPSQVNHGSCKYHDGYIVHIDRPKETVKQDEAERIIKRIRLANADCSHDSNHSKVPVPKLIWTCCLTFFAENQPCKTGICGLPDQLKDKTFGKDEDLTMKVKEFFENNQVAKKNIDDFIASLNSTSEVKQTRKTTITRPK</sequence>
<dbReference type="PANTHER" id="PTHR23077">
    <property type="entry name" value="AAA-FAMILY ATPASE"/>
    <property type="match status" value="1"/>
</dbReference>
<keyword evidence="1" id="KW-0175">Coiled coil</keyword>
<dbReference type="EMBL" id="CAJNOJ010000075">
    <property type="protein sequence ID" value="CAF1043680.1"/>
    <property type="molecule type" value="Genomic_DNA"/>
</dbReference>
<evidence type="ECO:0000256" key="1">
    <source>
        <dbReference type="SAM" id="Coils"/>
    </source>
</evidence>
<feature type="coiled-coil region" evidence="1">
    <location>
        <begin position="330"/>
        <end position="443"/>
    </location>
</feature>
<dbReference type="GO" id="GO:0016887">
    <property type="term" value="F:ATP hydrolysis activity"/>
    <property type="evidence" value="ECO:0007669"/>
    <property type="project" value="InterPro"/>
</dbReference>
<comment type="caution">
    <text evidence="3">The sequence shown here is derived from an EMBL/GenBank/DDBJ whole genome shotgun (WGS) entry which is preliminary data.</text>
</comment>
<feature type="domain" description="AAA+ ATPase" evidence="2">
    <location>
        <begin position="487"/>
        <end position="620"/>
    </location>
</feature>
<dbReference type="EMBL" id="CAJNOR010001514">
    <property type="protein sequence ID" value="CAF1156097.1"/>
    <property type="molecule type" value="Genomic_DNA"/>
</dbReference>
<dbReference type="AlphaFoldDB" id="A0A814JVI4"/>
<dbReference type="CDD" id="cd19481">
    <property type="entry name" value="RecA-like_protease"/>
    <property type="match status" value="1"/>
</dbReference>
<keyword evidence="5" id="KW-1185">Reference proteome</keyword>
<dbReference type="Proteomes" id="UP000663828">
    <property type="component" value="Unassembled WGS sequence"/>
</dbReference>
<evidence type="ECO:0000313" key="5">
    <source>
        <dbReference type="Proteomes" id="UP000663828"/>
    </source>
</evidence>
<proteinExistence type="predicted"/>
<evidence type="ECO:0000313" key="3">
    <source>
        <dbReference type="EMBL" id="CAF1043680.1"/>
    </source>
</evidence>
<evidence type="ECO:0000313" key="6">
    <source>
        <dbReference type="Proteomes" id="UP000663852"/>
    </source>
</evidence>
<dbReference type="GO" id="GO:0005524">
    <property type="term" value="F:ATP binding"/>
    <property type="evidence" value="ECO:0007669"/>
    <property type="project" value="InterPro"/>
</dbReference>
<reference evidence="3" key="1">
    <citation type="submission" date="2021-02" db="EMBL/GenBank/DDBJ databases">
        <authorList>
            <person name="Nowell W R."/>
        </authorList>
    </citation>
    <scope>NUCLEOTIDE SEQUENCE</scope>
</reference>